<dbReference type="AlphaFoldDB" id="A0A3M6T7U3"/>
<evidence type="ECO:0000313" key="1">
    <source>
        <dbReference type="EMBL" id="RMX37411.1"/>
    </source>
</evidence>
<sequence>MDSTETIKKCYVLVSYVGSQFDVEVCGRSDHTKDMELECRIFQPTMSPVRLITGDIITGKAVIEGCLAAQAVCEQRKLLEDRREFRRVQEDELRQ</sequence>
<name>A0A3M6T7U3_POCDA</name>
<dbReference type="EMBL" id="RCHS01004142">
    <property type="protein sequence ID" value="RMX37411.1"/>
    <property type="molecule type" value="Genomic_DNA"/>
</dbReference>
<dbReference type="OrthoDB" id="5981728at2759"/>
<reference evidence="1 2" key="1">
    <citation type="journal article" date="2018" name="Sci. Rep.">
        <title>Comparative analysis of the Pocillopora damicornis genome highlights role of immune system in coral evolution.</title>
        <authorList>
            <person name="Cunning R."/>
            <person name="Bay R.A."/>
            <person name="Gillette P."/>
            <person name="Baker A.C."/>
            <person name="Traylor-Knowles N."/>
        </authorList>
    </citation>
    <scope>NUCLEOTIDE SEQUENCE [LARGE SCALE GENOMIC DNA]</scope>
    <source>
        <strain evidence="1">RSMAS</strain>
        <tissue evidence="1">Whole animal</tissue>
    </source>
</reference>
<accession>A0A3M6T7U3</accession>
<gene>
    <name evidence="1" type="ORF">pdam_00022481</name>
</gene>
<keyword evidence="2" id="KW-1185">Reference proteome</keyword>
<protein>
    <submittedName>
        <fullName evidence="1">Uncharacterized protein</fullName>
    </submittedName>
</protein>
<evidence type="ECO:0000313" key="2">
    <source>
        <dbReference type="Proteomes" id="UP000275408"/>
    </source>
</evidence>
<organism evidence="1 2">
    <name type="scientific">Pocillopora damicornis</name>
    <name type="common">Cauliflower coral</name>
    <name type="synonym">Millepora damicornis</name>
    <dbReference type="NCBI Taxonomy" id="46731"/>
    <lineage>
        <taxon>Eukaryota</taxon>
        <taxon>Metazoa</taxon>
        <taxon>Cnidaria</taxon>
        <taxon>Anthozoa</taxon>
        <taxon>Hexacorallia</taxon>
        <taxon>Scleractinia</taxon>
        <taxon>Astrocoeniina</taxon>
        <taxon>Pocilloporidae</taxon>
        <taxon>Pocillopora</taxon>
    </lineage>
</organism>
<feature type="non-terminal residue" evidence="1">
    <location>
        <position position="95"/>
    </location>
</feature>
<proteinExistence type="predicted"/>
<dbReference type="Proteomes" id="UP000275408">
    <property type="component" value="Unassembled WGS sequence"/>
</dbReference>
<comment type="caution">
    <text evidence="1">The sequence shown here is derived from an EMBL/GenBank/DDBJ whole genome shotgun (WGS) entry which is preliminary data.</text>
</comment>